<dbReference type="CDD" id="cd01427">
    <property type="entry name" value="HAD_like"/>
    <property type="match status" value="1"/>
</dbReference>
<sequence length="340" mass="37529">MTRCKTGGLHKQVVRLLSVGLVVVGMVFSVASNAAEPLSSWRDGATRDAIVRFVTEVSDTSSSAYVSPSERIAVFDNDGTLWAEQPMYFQLMFAIHRVEAMAADHPEWKTREPFASLLKGDVAAALAGGMPAIVELVMETHANVSTDEFAAAVNDWLATARHPKTGYKYTEMVYQPMLELLDYLRANGFTTYIVSGGGIDFMRPWTEAVYGIPPEQVVGSSVKTRYEVLDGVPTLVRAPEMNFIDDKEGKPVGIHTHIGRRPIMAVGNSDGDFQMLEWVTARPGPSLGVIVHHTDAERAWAYDRDSHIGKLDRALDEGPDRGWVIVDMKSDWREVFAGPE</sequence>
<evidence type="ECO:0000313" key="3">
    <source>
        <dbReference type="Proteomes" id="UP000235162"/>
    </source>
</evidence>
<dbReference type="PANTHER" id="PTHR43344">
    <property type="entry name" value="PHOSPHOSERINE PHOSPHATASE"/>
    <property type="match status" value="1"/>
</dbReference>
<dbReference type="InterPro" id="IPR036412">
    <property type="entry name" value="HAD-like_sf"/>
</dbReference>
<dbReference type="EMBL" id="PKUR01000003">
    <property type="protein sequence ID" value="PLW85693.1"/>
    <property type="molecule type" value="Genomic_DNA"/>
</dbReference>
<protein>
    <submittedName>
        <fullName evidence="2">Haloacid dehalogenase</fullName>
    </submittedName>
</protein>
<dbReference type="RefSeq" id="WP_102106360.1">
    <property type="nucleotide sequence ID" value="NZ_BMYL01000003.1"/>
</dbReference>
<keyword evidence="1" id="KW-0472">Membrane</keyword>
<evidence type="ECO:0000256" key="1">
    <source>
        <dbReference type="SAM" id="Phobius"/>
    </source>
</evidence>
<organism evidence="2 3">
    <name type="scientific">Halioglobus japonicus</name>
    <dbReference type="NCBI Taxonomy" id="930805"/>
    <lineage>
        <taxon>Bacteria</taxon>
        <taxon>Pseudomonadati</taxon>
        <taxon>Pseudomonadota</taxon>
        <taxon>Gammaproteobacteria</taxon>
        <taxon>Cellvibrionales</taxon>
        <taxon>Halieaceae</taxon>
        <taxon>Halioglobus</taxon>
    </lineage>
</organism>
<name>A0AAP8MDA3_9GAMM</name>
<keyword evidence="1" id="KW-1133">Transmembrane helix</keyword>
<keyword evidence="1" id="KW-0812">Transmembrane</keyword>
<dbReference type="Proteomes" id="UP000235162">
    <property type="component" value="Unassembled WGS sequence"/>
</dbReference>
<reference evidence="2 3" key="1">
    <citation type="submission" date="2018-01" db="EMBL/GenBank/DDBJ databases">
        <title>The draft genome sequence of Halioglobus japonicus S1-36.</title>
        <authorList>
            <person name="Du Z.-J."/>
            <person name="Shi M.-J."/>
        </authorList>
    </citation>
    <scope>NUCLEOTIDE SEQUENCE [LARGE SCALE GENOMIC DNA]</scope>
    <source>
        <strain evidence="2 3">S1-36</strain>
    </source>
</reference>
<dbReference type="InterPro" id="IPR050582">
    <property type="entry name" value="HAD-like_SerB"/>
</dbReference>
<dbReference type="InterPro" id="IPR023214">
    <property type="entry name" value="HAD_sf"/>
</dbReference>
<dbReference type="Gene3D" id="3.40.50.1000">
    <property type="entry name" value="HAD superfamily/HAD-like"/>
    <property type="match status" value="1"/>
</dbReference>
<accession>A0AAP8MDA3</accession>
<dbReference type="AlphaFoldDB" id="A0AAP8MDA3"/>
<dbReference type="SUPFAM" id="SSF56784">
    <property type="entry name" value="HAD-like"/>
    <property type="match status" value="1"/>
</dbReference>
<comment type="caution">
    <text evidence="2">The sequence shown here is derived from an EMBL/GenBank/DDBJ whole genome shotgun (WGS) entry which is preliminary data.</text>
</comment>
<feature type="transmembrane region" description="Helical" evidence="1">
    <location>
        <begin position="12"/>
        <end position="31"/>
    </location>
</feature>
<evidence type="ECO:0000313" key="2">
    <source>
        <dbReference type="EMBL" id="PLW85693.1"/>
    </source>
</evidence>
<keyword evidence="3" id="KW-1185">Reference proteome</keyword>
<gene>
    <name evidence="2" type="ORF">C0029_13885</name>
</gene>
<proteinExistence type="predicted"/>
<dbReference type="Pfam" id="PF12710">
    <property type="entry name" value="HAD"/>
    <property type="match status" value="1"/>
</dbReference>